<dbReference type="OrthoDB" id="9811531at2"/>
<organism evidence="1 2">
    <name type="scientific">Alkalibacter saccharofermentans DSM 14828</name>
    <dbReference type="NCBI Taxonomy" id="1120975"/>
    <lineage>
        <taxon>Bacteria</taxon>
        <taxon>Bacillati</taxon>
        <taxon>Bacillota</taxon>
        <taxon>Clostridia</taxon>
        <taxon>Eubacteriales</taxon>
        <taxon>Eubacteriaceae</taxon>
        <taxon>Alkalibacter</taxon>
    </lineage>
</organism>
<accession>A0A1M4TQY6</accession>
<reference evidence="1 2" key="1">
    <citation type="submission" date="2016-11" db="EMBL/GenBank/DDBJ databases">
        <authorList>
            <person name="Jaros S."/>
            <person name="Januszkiewicz K."/>
            <person name="Wedrychowicz H."/>
        </authorList>
    </citation>
    <scope>NUCLEOTIDE SEQUENCE [LARGE SCALE GENOMIC DNA]</scope>
    <source>
        <strain evidence="1 2">DSM 14828</strain>
    </source>
</reference>
<proteinExistence type="predicted"/>
<protein>
    <submittedName>
        <fullName evidence="1">CxxC motif-containing protein</fullName>
    </submittedName>
</protein>
<dbReference type="Gene3D" id="3.10.530.10">
    <property type="entry name" value="CPE0013-like"/>
    <property type="match status" value="1"/>
</dbReference>
<dbReference type="PANTHER" id="PTHR39450:SF1">
    <property type="entry name" value="DUF1667 DOMAIN-CONTAINING PROTEIN"/>
    <property type="match status" value="1"/>
</dbReference>
<evidence type="ECO:0000313" key="2">
    <source>
        <dbReference type="Proteomes" id="UP000184251"/>
    </source>
</evidence>
<name>A0A1M4TQY6_9FIRM</name>
<keyword evidence="2" id="KW-1185">Reference proteome</keyword>
<gene>
    <name evidence="1" type="ORF">SAMN02746064_00584</name>
</gene>
<dbReference type="EMBL" id="FQTU01000002">
    <property type="protein sequence ID" value="SHE46929.1"/>
    <property type="molecule type" value="Genomic_DNA"/>
</dbReference>
<sequence>MRRKMTCILCPNGCRLRVELADKSIALLEGAKCSKGEKFVNQEINDPHRNIASSILVKGGELKLASVRLTAPIPRDKIFDVMATIKEVRCDAPVISGQVILTDVLGLGVDLICTKSVEKA</sequence>
<dbReference type="RefSeq" id="WP_073269573.1">
    <property type="nucleotide sequence ID" value="NZ_FQTU01000002.1"/>
</dbReference>
<dbReference type="Proteomes" id="UP000184251">
    <property type="component" value="Unassembled WGS sequence"/>
</dbReference>
<dbReference type="SUPFAM" id="SSF160148">
    <property type="entry name" value="CPE0013-like"/>
    <property type="match status" value="1"/>
</dbReference>
<dbReference type="Pfam" id="PF07892">
    <property type="entry name" value="DUF1667"/>
    <property type="match status" value="1"/>
</dbReference>
<dbReference type="PANTHER" id="PTHR39450">
    <property type="entry name" value="MOLYBDOPTERIN OXIDOREDUCTASE, 4FE-4S CLUSTER-BINDING SUBUNIT"/>
    <property type="match status" value="1"/>
</dbReference>
<dbReference type="AlphaFoldDB" id="A0A1M4TQY6"/>
<evidence type="ECO:0000313" key="1">
    <source>
        <dbReference type="EMBL" id="SHE46929.1"/>
    </source>
</evidence>
<dbReference type="InterPro" id="IPR036593">
    <property type="entry name" value="CPE0013-like_sf"/>
</dbReference>
<dbReference type="InterPro" id="IPR012460">
    <property type="entry name" value="DUF1667"/>
</dbReference>
<dbReference type="STRING" id="1120975.SAMN02746064_00584"/>